<dbReference type="Pfam" id="PF01040">
    <property type="entry name" value="UbiA"/>
    <property type="match status" value="1"/>
</dbReference>
<dbReference type="PANTHER" id="PTHR42723">
    <property type="entry name" value="CHLOROPHYLL SYNTHASE"/>
    <property type="match status" value="1"/>
</dbReference>
<feature type="transmembrane region" description="Helical" evidence="5">
    <location>
        <begin position="283"/>
        <end position="303"/>
    </location>
</feature>
<reference evidence="7" key="1">
    <citation type="journal article" date="2011" name="MBio">
        <title>Novel metabolic attributes of the genus Cyanothece, comprising a group of unicellular nitrogen-fixing Cyanobacteria.</title>
        <authorList>
            <person name="Bandyopadhyay A."/>
            <person name="Elvitigala T."/>
            <person name="Welsh E."/>
            <person name="Stockel J."/>
            <person name="Liberton M."/>
            <person name="Min H."/>
            <person name="Sherman L.A."/>
            <person name="Pakrasi H.B."/>
        </authorList>
    </citation>
    <scope>NUCLEOTIDE SEQUENCE [LARGE SCALE GENOMIC DNA]</scope>
    <source>
        <strain evidence="7">PCC 7424</strain>
    </source>
</reference>
<feature type="transmembrane region" description="Helical" evidence="5">
    <location>
        <begin position="55"/>
        <end position="79"/>
    </location>
</feature>
<evidence type="ECO:0000256" key="1">
    <source>
        <dbReference type="ARBA" id="ARBA00004141"/>
    </source>
</evidence>
<keyword evidence="3 5" id="KW-1133">Transmembrane helix</keyword>
<evidence type="ECO:0000256" key="3">
    <source>
        <dbReference type="ARBA" id="ARBA00022989"/>
    </source>
</evidence>
<dbReference type="HOGENOM" id="CLU_060108_2_0_3"/>
<dbReference type="KEGG" id="cyc:PCC7424_2286"/>
<dbReference type="InterPro" id="IPR044878">
    <property type="entry name" value="UbiA_sf"/>
</dbReference>
<feature type="transmembrane region" description="Helical" evidence="5">
    <location>
        <begin position="27"/>
        <end position="49"/>
    </location>
</feature>
<keyword evidence="6" id="KW-0808">Transferase</keyword>
<gene>
    <name evidence="6" type="ordered locus">PCC7424_2286</name>
</gene>
<comment type="subcellular location">
    <subcellularLocation>
        <location evidence="1">Membrane</location>
        <topology evidence="1">Multi-pass membrane protein</topology>
    </subcellularLocation>
</comment>
<sequence>MVQIQSFNSSSLTYKARLLAYLQLMRPANIVTAWADILAGATVAGGLIIPNHPNGSSLILLLIATTGLYGGGIVFNDVFDVEIDIQERPERPIPSGRVSLAEAIILGSFLLIGGIFASSLVSQLSFFVALGVALAALLYDRWGKHHPLISPLNMGLCRGGNLLLGVSIVPELFLKNWYLALIPLVYIAAITAMARGEVSGGKRAIGGLALAMLAVVLGSLLGLSFDHSQQWFYTLPFWLLFATRVLPSWIKATLSPEPQLIRAAVKAGVISLILLNATLAASFAGLINGLIVLILLPLSLLLARRFAVT</sequence>
<feature type="transmembrane region" description="Helical" evidence="5">
    <location>
        <begin position="123"/>
        <end position="139"/>
    </location>
</feature>
<dbReference type="eggNOG" id="COG0382">
    <property type="taxonomic scope" value="Bacteria"/>
</dbReference>
<evidence type="ECO:0000256" key="2">
    <source>
        <dbReference type="ARBA" id="ARBA00022692"/>
    </source>
</evidence>
<dbReference type="PANTHER" id="PTHR42723:SF1">
    <property type="entry name" value="CHLOROPHYLL SYNTHASE, CHLOROPLASTIC"/>
    <property type="match status" value="1"/>
</dbReference>
<dbReference type="InterPro" id="IPR000537">
    <property type="entry name" value="UbiA_prenyltransferase"/>
</dbReference>
<keyword evidence="4 5" id="KW-0472">Membrane</keyword>
<accession>B7KHL3</accession>
<feature type="transmembrane region" description="Helical" evidence="5">
    <location>
        <begin position="176"/>
        <end position="194"/>
    </location>
</feature>
<keyword evidence="7" id="KW-1185">Reference proteome</keyword>
<feature type="transmembrane region" description="Helical" evidence="5">
    <location>
        <begin position="206"/>
        <end position="225"/>
    </location>
</feature>
<proteinExistence type="predicted"/>
<evidence type="ECO:0000256" key="4">
    <source>
        <dbReference type="ARBA" id="ARBA00023136"/>
    </source>
</evidence>
<dbReference type="InterPro" id="IPR050475">
    <property type="entry name" value="Prenyltransferase_related"/>
</dbReference>
<keyword evidence="2 5" id="KW-0812">Transmembrane</keyword>
<dbReference type="CDD" id="cd13964">
    <property type="entry name" value="PT_UbiA_1"/>
    <property type="match status" value="1"/>
</dbReference>
<evidence type="ECO:0000256" key="5">
    <source>
        <dbReference type="SAM" id="Phobius"/>
    </source>
</evidence>
<dbReference type="GO" id="GO:0016020">
    <property type="term" value="C:membrane"/>
    <property type="evidence" value="ECO:0007669"/>
    <property type="project" value="UniProtKB-SubCell"/>
</dbReference>
<organism evidence="6 7">
    <name type="scientific">Gloeothece citriformis (strain PCC 7424)</name>
    <name type="common">Cyanothece sp. (strain PCC 7424)</name>
    <dbReference type="NCBI Taxonomy" id="65393"/>
    <lineage>
        <taxon>Bacteria</taxon>
        <taxon>Bacillati</taxon>
        <taxon>Cyanobacteriota</taxon>
        <taxon>Cyanophyceae</taxon>
        <taxon>Oscillatoriophycideae</taxon>
        <taxon>Chroococcales</taxon>
        <taxon>Aphanothecaceae</taxon>
        <taxon>Gloeothece</taxon>
        <taxon>Gloeothece citriformis</taxon>
    </lineage>
</organism>
<dbReference type="AlphaFoldDB" id="B7KHL3"/>
<dbReference type="STRING" id="65393.PCC7424_2286"/>
<evidence type="ECO:0000313" key="7">
    <source>
        <dbReference type="Proteomes" id="UP000002384"/>
    </source>
</evidence>
<name>B7KHL3_GLOC7</name>
<dbReference type="GO" id="GO:0016765">
    <property type="term" value="F:transferase activity, transferring alkyl or aryl (other than methyl) groups"/>
    <property type="evidence" value="ECO:0007669"/>
    <property type="project" value="InterPro"/>
</dbReference>
<dbReference type="NCBIfam" id="NF035940">
    <property type="entry name" value="prenyl_rel_EboC"/>
    <property type="match status" value="1"/>
</dbReference>
<dbReference type="Proteomes" id="UP000002384">
    <property type="component" value="Chromosome"/>
</dbReference>
<dbReference type="EMBL" id="CP001291">
    <property type="protein sequence ID" value="ACK70708.1"/>
    <property type="molecule type" value="Genomic_DNA"/>
</dbReference>
<feature type="transmembrane region" description="Helical" evidence="5">
    <location>
        <begin position="100"/>
        <end position="117"/>
    </location>
</feature>
<protein>
    <submittedName>
        <fullName evidence="6">UbiA prenyltransferase</fullName>
    </submittedName>
</protein>
<dbReference type="Gene3D" id="1.10.357.140">
    <property type="entry name" value="UbiA prenyltransferase"/>
    <property type="match status" value="1"/>
</dbReference>
<dbReference type="RefSeq" id="WP_015954313.1">
    <property type="nucleotide sequence ID" value="NC_011729.1"/>
</dbReference>
<evidence type="ECO:0000313" key="6">
    <source>
        <dbReference type="EMBL" id="ACK70708.1"/>
    </source>
</evidence>
<dbReference type="OrthoDB" id="508337at2"/>